<gene>
    <name evidence="3" type="ORF">H1R20_g8655</name>
</gene>
<protein>
    <recommendedName>
        <fullName evidence="5">Transposase family Tnp2 protein</fullName>
    </recommendedName>
</protein>
<proteinExistence type="predicted"/>
<dbReference type="Proteomes" id="UP001140091">
    <property type="component" value="Unassembled WGS sequence"/>
</dbReference>
<evidence type="ECO:0000313" key="3">
    <source>
        <dbReference type="EMBL" id="KAJ2928439.1"/>
    </source>
</evidence>
<keyword evidence="1" id="KW-0175">Coiled coil</keyword>
<evidence type="ECO:0000256" key="1">
    <source>
        <dbReference type="SAM" id="Coils"/>
    </source>
</evidence>
<name>A0A9W8J8W8_9AGAR</name>
<dbReference type="OrthoDB" id="2404451at2759"/>
<feature type="coiled-coil region" evidence="1">
    <location>
        <begin position="112"/>
        <end position="143"/>
    </location>
</feature>
<feature type="region of interest" description="Disordered" evidence="2">
    <location>
        <begin position="30"/>
        <end position="56"/>
    </location>
</feature>
<evidence type="ECO:0000256" key="2">
    <source>
        <dbReference type="SAM" id="MobiDB-lite"/>
    </source>
</evidence>
<dbReference type="Pfam" id="PF02992">
    <property type="entry name" value="Transposase_21"/>
    <property type="match status" value="1"/>
</dbReference>
<reference evidence="3" key="1">
    <citation type="submission" date="2022-06" db="EMBL/GenBank/DDBJ databases">
        <title>Genome Sequence of Candolleomyces eurysporus.</title>
        <authorList>
            <person name="Buettner E."/>
        </authorList>
    </citation>
    <scope>NUCLEOTIDE SEQUENCE</scope>
    <source>
        <strain evidence="3">VTCC 930004</strain>
    </source>
</reference>
<dbReference type="AlphaFoldDB" id="A0A9W8J8W8"/>
<evidence type="ECO:0008006" key="5">
    <source>
        <dbReference type="Google" id="ProtNLM"/>
    </source>
</evidence>
<dbReference type="PANTHER" id="PTHR46579">
    <property type="entry name" value="F5/8 TYPE C DOMAIN-CONTAINING PROTEIN-RELATED"/>
    <property type="match status" value="1"/>
</dbReference>
<sequence length="956" mass="108841">MEPNLFAIFPLLSCSLDDLAPTVDPAVEDPPSPFIAPSPRMTWTTSPSPGPDSDTVSDLADSNGVVTGVLDGWARTTAYGRTTVEDVDEEEDCGTTKPYVSEEDGVFDYSREDEYHLNMDSLSEEMEEEMERLIADFSAEIDEEDMDMLRAYNLKLVDNLSDATFAHLPQAFPKHHIASLKVTRKRVEHLAQFQPQAFDSCINSCLCYVGPNAELQSCRFCGEPRFNPSGKPRKRFNYVPLVPRLSALYQSPETIEKMAYRHRHQSQDGVFEDVFDGEIYKRLQETKVTVGDIEQDHVFFQDETDIALGFATDGFAPFKTRKQTCWPILVYNYNLPPDIRFHHEHLICVGVIPGPKKPKDMDSFLWPFVFELLELALGIKTFHKVYDRFFSLRAYPILGGGDMPAVSMMLLMKGHNGIYPCRMCKIRGILKPGVPPDHPQSYDPSNLPLRSHEEFIQDGSYAQSAPNATQSEQRARASGVKGVPLLSLLPSLFFPMSFPFDFMHLLYENTIKNLVSFWCRTYKDLDHNDEPYSINNTVWSAIGEATAAAGKTTPASYGPSVPNLTEDGVKLTADMYSFWFQYLGPVFLRKVFANRTVYQHFVELVKLINKCLQFTITTDNLNQIWEDFIHWVKEYERIYYKFETDRLSACPVTIHALLHIADGILLLGPVWVYWAFPMERFCGRLARFIRSHRFPFSNLDNQVLAHAQMTQIKNRYNLHDMLSLTRKAGRTVNWEYQIPDLSYSKYVLVSPRRANPTIPDSLLTKIAAALVTRFSPINAVTSEDLIPIRTMKQLLSTFTIESWGRLRRLEGGDTMLASELVNLDSDDRRDATFVRYEPLVDERGRSHHAPTQLRLKLQFGRLTHVFLLKVPPTPALNINQPTFIALAVIEECEKPVQHSSGLDIYFYSKMKSAEVVDITTVKALVGRVCWGNQWAIFDCNGALIQALFAEDEDSDI</sequence>
<dbReference type="PANTHER" id="PTHR46579:SF1">
    <property type="entry name" value="F5_8 TYPE C DOMAIN-CONTAINING PROTEIN"/>
    <property type="match status" value="1"/>
</dbReference>
<dbReference type="EMBL" id="JANBPK010000926">
    <property type="protein sequence ID" value="KAJ2928439.1"/>
    <property type="molecule type" value="Genomic_DNA"/>
</dbReference>
<dbReference type="InterPro" id="IPR004242">
    <property type="entry name" value="Transposase_21"/>
</dbReference>
<accession>A0A9W8J8W8</accession>
<evidence type="ECO:0000313" key="4">
    <source>
        <dbReference type="Proteomes" id="UP001140091"/>
    </source>
</evidence>
<comment type="caution">
    <text evidence="3">The sequence shown here is derived from an EMBL/GenBank/DDBJ whole genome shotgun (WGS) entry which is preliminary data.</text>
</comment>
<organism evidence="3 4">
    <name type="scientific">Candolleomyces eurysporus</name>
    <dbReference type="NCBI Taxonomy" id="2828524"/>
    <lineage>
        <taxon>Eukaryota</taxon>
        <taxon>Fungi</taxon>
        <taxon>Dikarya</taxon>
        <taxon>Basidiomycota</taxon>
        <taxon>Agaricomycotina</taxon>
        <taxon>Agaricomycetes</taxon>
        <taxon>Agaricomycetidae</taxon>
        <taxon>Agaricales</taxon>
        <taxon>Agaricineae</taxon>
        <taxon>Psathyrellaceae</taxon>
        <taxon>Candolleomyces</taxon>
    </lineage>
</organism>
<keyword evidence="4" id="KW-1185">Reference proteome</keyword>
<feature type="non-terminal residue" evidence="3">
    <location>
        <position position="956"/>
    </location>
</feature>